<keyword evidence="8 11" id="KW-1133">Transmembrane helix</keyword>
<comment type="caution">
    <text evidence="12">The sequence shown here is derived from an EMBL/GenBank/DDBJ whole genome shotgun (WGS) entry which is preliminary data.</text>
</comment>
<evidence type="ECO:0000313" key="12">
    <source>
        <dbReference type="EMBL" id="PKG27444.1"/>
    </source>
</evidence>
<dbReference type="InterPro" id="IPR003820">
    <property type="entry name" value="KdpC"/>
</dbReference>
<dbReference type="NCBIfam" id="TIGR00681">
    <property type="entry name" value="kdpC"/>
    <property type="match status" value="1"/>
</dbReference>
<keyword evidence="12" id="KW-0378">Hydrolase</keyword>
<gene>
    <name evidence="11" type="primary">kdpC</name>
    <name evidence="12" type="ORF">CWS20_18825</name>
</gene>
<keyword evidence="3 11" id="KW-0633">Potassium transport</keyword>
<sequence>MERVKRLMGPIIRTSFLIMIIGGVLYPAAITVIAQVIIPDRANGSLIYNGENEVIGSELIGQNFTSAKFFHGRVSSIKYDASGSGSNNYAPSNQEMIERLKESAAAWEKDNPNTPLNKVPLDLVTNSGSGLDPHISPDAAYAQVSRVSEMTGINQQNLIELISKNTQGKELGIFGEERVNVLKLNLDLVELL</sequence>
<evidence type="ECO:0000256" key="6">
    <source>
        <dbReference type="ARBA" id="ARBA00022840"/>
    </source>
</evidence>
<keyword evidence="9 11" id="KW-0406">Ion transport</keyword>
<keyword evidence="13" id="KW-1185">Reference proteome</keyword>
<evidence type="ECO:0000256" key="8">
    <source>
        <dbReference type="ARBA" id="ARBA00022989"/>
    </source>
</evidence>
<organism evidence="12 13">
    <name type="scientific">Cytobacillus horneckiae</name>
    <dbReference type="NCBI Taxonomy" id="549687"/>
    <lineage>
        <taxon>Bacteria</taxon>
        <taxon>Bacillati</taxon>
        <taxon>Bacillota</taxon>
        <taxon>Bacilli</taxon>
        <taxon>Bacillales</taxon>
        <taxon>Bacillaceae</taxon>
        <taxon>Cytobacillus</taxon>
    </lineage>
</organism>
<keyword evidence="4 11" id="KW-0812">Transmembrane</keyword>
<keyword evidence="6 11" id="KW-0067">ATP-binding</keyword>
<keyword evidence="5 11" id="KW-0547">Nucleotide-binding</keyword>
<evidence type="ECO:0000313" key="13">
    <source>
        <dbReference type="Proteomes" id="UP000233343"/>
    </source>
</evidence>
<evidence type="ECO:0000256" key="3">
    <source>
        <dbReference type="ARBA" id="ARBA00022538"/>
    </source>
</evidence>
<evidence type="ECO:0000256" key="9">
    <source>
        <dbReference type="ARBA" id="ARBA00023065"/>
    </source>
</evidence>
<dbReference type="GO" id="GO:0005524">
    <property type="term" value="F:ATP binding"/>
    <property type="evidence" value="ECO:0007669"/>
    <property type="project" value="UniProtKB-UniRule"/>
</dbReference>
<reference evidence="12 13" key="1">
    <citation type="journal article" date="2010" name="Int. J. Syst. Evol. Microbiol.">
        <title>Bacillus horneckiae sp. nov., isolated from a spacecraft-assembly clean room.</title>
        <authorList>
            <person name="Vaishampayan P."/>
            <person name="Probst A."/>
            <person name="Krishnamurthi S."/>
            <person name="Ghosh S."/>
            <person name="Osman S."/>
            <person name="McDowall A."/>
            <person name="Ruckmani A."/>
            <person name="Mayilraj S."/>
            <person name="Venkateswaran K."/>
        </authorList>
    </citation>
    <scope>NUCLEOTIDE SEQUENCE [LARGE SCALE GENOMIC DNA]</scope>
    <source>
        <strain evidence="13">1PO1SC</strain>
    </source>
</reference>
<keyword evidence="2 11" id="KW-1003">Cell membrane</keyword>
<evidence type="ECO:0000256" key="7">
    <source>
        <dbReference type="ARBA" id="ARBA00022958"/>
    </source>
</evidence>
<name>A0A2N0ZD69_9BACI</name>
<evidence type="ECO:0000256" key="4">
    <source>
        <dbReference type="ARBA" id="ARBA00022692"/>
    </source>
</evidence>
<keyword evidence="1 11" id="KW-0813">Transport</keyword>
<dbReference type="GO" id="GO:0016787">
    <property type="term" value="F:hydrolase activity"/>
    <property type="evidence" value="ECO:0007669"/>
    <property type="project" value="UniProtKB-KW"/>
</dbReference>
<feature type="transmembrane region" description="Helical" evidence="11">
    <location>
        <begin position="12"/>
        <end position="38"/>
    </location>
</feature>
<keyword evidence="10 11" id="KW-0472">Membrane</keyword>
<keyword evidence="7 11" id="KW-0630">Potassium</keyword>
<dbReference type="GO" id="GO:0008556">
    <property type="term" value="F:P-type potassium transmembrane transporter activity"/>
    <property type="evidence" value="ECO:0007669"/>
    <property type="project" value="InterPro"/>
</dbReference>
<dbReference type="NCBIfam" id="NF001454">
    <property type="entry name" value="PRK00315.1"/>
    <property type="match status" value="1"/>
</dbReference>
<comment type="function">
    <text evidence="11">Part of the high-affinity ATP-driven potassium transport (or Kdp) system, which catalyzes the hydrolysis of ATP coupled with the electrogenic transport of potassium into the cytoplasm. This subunit acts as a catalytic chaperone that increases the ATP-binding affinity of the ATP-hydrolyzing subunit KdpB by the formation of a transient KdpB/KdpC/ATP ternary complex.</text>
</comment>
<evidence type="ECO:0000256" key="10">
    <source>
        <dbReference type="ARBA" id="ARBA00023136"/>
    </source>
</evidence>
<dbReference type="PIRSF" id="PIRSF001296">
    <property type="entry name" value="K_ATPase_KdpC"/>
    <property type="match status" value="1"/>
</dbReference>
<dbReference type="PANTHER" id="PTHR30042:SF2">
    <property type="entry name" value="POTASSIUM-TRANSPORTING ATPASE KDPC SUBUNIT"/>
    <property type="match status" value="1"/>
</dbReference>
<comment type="subcellular location">
    <subcellularLocation>
        <location evidence="11">Cell membrane</location>
        <topology evidence="11">Single-pass membrane protein</topology>
    </subcellularLocation>
</comment>
<evidence type="ECO:0000256" key="2">
    <source>
        <dbReference type="ARBA" id="ARBA00022475"/>
    </source>
</evidence>
<dbReference type="HAMAP" id="MF_00276">
    <property type="entry name" value="KdpC"/>
    <property type="match status" value="1"/>
</dbReference>
<comment type="similarity">
    <text evidence="11">Belongs to the KdpC family.</text>
</comment>
<dbReference type="GO" id="GO:0005886">
    <property type="term" value="C:plasma membrane"/>
    <property type="evidence" value="ECO:0007669"/>
    <property type="project" value="UniProtKB-SubCell"/>
</dbReference>
<dbReference type="PANTHER" id="PTHR30042">
    <property type="entry name" value="POTASSIUM-TRANSPORTING ATPASE C CHAIN"/>
    <property type="match status" value="1"/>
</dbReference>
<dbReference type="Pfam" id="PF02669">
    <property type="entry name" value="KdpC"/>
    <property type="match status" value="1"/>
</dbReference>
<evidence type="ECO:0000256" key="11">
    <source>
        <dbReference type="HAMAP-Rule" id="MF_00276"/>
    </source>
</evidence>
<proteinExistence type="inferred from homology"/>
<comment type="subunit">
    <text evidence="11">The system is composed of three essential subunits: KdpA, KdpB and KdpC.</text>
</comment>
<dbReference type="Proteomes" id="UP000233343">
    <property type="component" value="Unassembled WGS sequence"/>
</dbReference>
<accession>A0A2N0ZD69</accession>
<dbReference type="EMBL" id="PISD01000043">
    <property type="protein sequence ID" value="PKG27444.1"/>
    <property type="molecule type" value="Genomic_DNA"/>
</dbReference>
<protein>
    <recommendedName>
        <fullName evidence="11">Potassium-transporting ATPase KdpC subunit</fullName>
    </recommendedName>
    <alternativeName>
        <fullName evidence="11">ATP phosphohydrolase [potassium-transporting] C chain</fullName>
    </alternativeName>
    <alternativeName>
        <fullName evidence="11">Potassium-binding and translocating subunit C</fullName>
    </alternativeName>
    <alternativeName>
        <fullName evidence="11">Potassium-translocating ATPase C chain</fullName>
    </alternativeName>
</protein>
<dbReference type="AlphaFoldDB" id="A0A2N0ZD69"/>
<evidence type="ECO:0000256" key="1">
    <source>
        <dbReference type="ARBA" id="ARBA00022448"/>
    </source>
</evidence>
<dbReference type="RefSeq" id="WP_066197460.1">
    <property type="nucleotide sequence ID" value="NZ_JAFDQP010000005.1"/>
</dbReference>
<evidence type="ECO:0000256" key="5">
    <source>
        <dbReference type="ARBA" id="ARBA00022741"/>
    </source>
</evidence>